<gene>
    <name evidence="10" type="ORF">QTG54_013574</name>
</gene>
<dbReference type="EMBL" id="JATAAI010000032">
    <property type="protein sequence ID" value="KAK1735868.1"/>
    <property type="molecule type" value="Genomic_DNA"/>
</dbReference>
<dbReference type="InterPro" id="IPR001727">
    <property type="entry name" value="GDT1-like"/>
</dbReference>
<dbReference type="GO" id="GO:0032472">
    <property type="term" value="P:Golgi calcium ion transport"/>
    <property type="evidence" value="ECO:0007669"/>
    <property type="project" value="TreeGrafter"/>
</dbReference>
<organism evidence="10 11">
    <name type="scientific">Skeletonema marinoi</name>
    <dbReference type="NCBI Taxonomy" id="267567"/>
    <lineage>
        <taxon>Eukaryota</taxon>
        <taxon>Sar</taxon>
        <taxon>Stramenopiles</taxon>
        <taxon>Ochrophyta</taxon>
        <taxon>Bacillariophyta</taxon>
        <taxon>Coscinodiscophyceae</taxon>
        <taxon>Thalassiosirophycidae</taxon>
        <taxon>Thalassiosirales</taxon>
        <taxon>Skeletonemataceae</taxon>
        <taxon>Skeletonema</taxon>
        <taxon>Skeletonema marinoi-dohrnii complex</taxon>
    </lineage>
</organism>
<comment type="caution">
    <text evidence="10">The sequence shown here is derived from an EMBL/GenBank/DDBJ whole genome shotgun (WGS) entry which is preliminary data.</text>
</comment>
<reference evidence="10" key="1">
    <citation type="submission" date="2023-06" db="EMBL/GenBank/DDBJ databases">
        <title>Survivors Of The Sea: Transcriptome response of Skeletonema marinoi to long-term dormancy.</title>
        <authorList>
            <person name="Pinder M.I.M."/>
            <person name="Kourtchenko O."/>
            <person name="Robertson E.K."/>
            <person name="Larsson T."/>
            <person name="Maumus F."/>
            <person name="Osuna-Cruz C.M."/>
            <person name="Vancaester E."/>
            <person name="Stenow R."/>
            <person name="Vandepoele K."/>
            <person name="Ploug H."/>
            <person name="Bruchert V."/>
            <person name="Godhe A."/>
            <person name="Topel M."/>
        </authorList>
    </citation>
    <scope>NUCLEOTIDE SEQUENCE</scope>
    <source>
        <strain evidence="10">R05AC</strain>
    </source>
</reference>
<protein>
    <recommendedName>
        <fullName evidence="7">GDT1 family protein</fullName>
    </recommendedName>
</protein>
<evidence type="ECO:0000256" key="8">
    <source>
        <dbReference type="SAM" id="MobiDB-lite"/>
    </source>
</evidence>
<feature type="signal peptide" evidence="7">
    <location>
        <begin position="1"/>
        <end position="33"/>
    </location>
</feature>
<evidence type="ECO:0000256" key="7">
    <source>
        <dbReference type="RuleBase" id="RU365102"/>
    </source>
</evidence>
<keyword evidence="7" id="KW-0732">Signal</keyword>
<evidence type="ECO:0000313" key="11">
    <source>
        <dbReference type="Proteomes" id="UP001224775"/>
    </source>
</evidence>
<evidence type="ECO:0000256" key="2">
    <source>
        <dbReference type="ARBA" id="ARBA00009190"/>
    </source>
</evidence>
<feature type="transmembrane region" description="Helical" evidence="7">
    <location>
        <begin position="380"/>
        <end position="398"/>
    </location>
</feature>
<evidence type="ECO:0000256" key="3">
    <source>
        <dbReference type="ARBA" id="ARBA00022692"/>
    </source>
</evidence>
<dbReference type="InterPro" id="IPR011992">
    <property type="entry name" value="EF-hand-dom_pair"/>
</dbReference>
<keyword evidence="3 7" id="KW-0812">Transmembrane</keyword>
<dbReference type="PROSITE" id="PS01214">
    <property type="entry name" value="UPF0016"/>
    <property type="match status" value="1"/>
</dbReference>
<feature type="compositionally biased region" description="Basic residues" evidence="8">
    <location>
        <begin position="283"/>
        <end position="294"/>
    </location>
</feature>
<dbReference type="PANTHER" id="PTHR12608">
    <property type="entry name" value="TRANSMEMBRANE PROTEIN HTP-1 RELATED"/>
    <property type="match status" value="1"/>
</dbReference>
<accession>A0AAD9D7R8</accession>
<feature type="chain" id="PRO_5041773840" description="GDT1 family protein" evidence="7">
    <location>
        <begin position="34"/>
        <end position="400"/>
    </location>
</feature>
<dbReference type="GO" id="GO:0005384">
    <property type="term" value="F:manganese ion transmembrane transporter activity"/>
    <property type="evidence" value="ECO:0007669"/>
    <property type="project" value="TreeGrafter"/>
</dbReference>
<feature type="region of interest" description="Disordered" evidence="8">
    <location>
        <begin position="95"/>
        <end position="127"/>
    </location>
</feature>
<sequence length="400" mass="42272">MTMAVITTNTRRRRTSLLSVAAILLSSSDVASSSASSVTLQTVFDAIDVNHDGVISEPEYSNAMSNFLSSSGGEDAGGASASSLSGAPPLGLDSNPFAYQRKKTDNNDSSSSNNNNNSDNDRAKFDNPKNTKDFLKGLFASFSAIIATEIGDKTFFIAAILSMKNDRMAVFGGAILALIIMTILSTMMGLVLPALVPKKYTHLIGGVLFLYFGVKLTLESRGMEDKVSEELEEVEEELAEMSKKQKVAMKKKQMQHEEDGGMDDDQQETGMAGGGDVEDGAVKRRGGGGKKGVKHAPSSSGLSAAGDYSGSSWEAVFIQALTMTFLAEWGDRSQIATIALAAAKDPLGVTIGGCIGHSICTGMAVVGGRMLASRISEKTVAFYGGLVFLAFGIHSVFFEE</sequence>
<proteinExistence type="inferred from homology"/>
<feature type="compositionally biased region" description="Low complexity" evidence="8">
    <location>
        <begin position="107"/>
        <end position="118"/>
    </location>
</feature>
<dbReference type="GO" id="GO:0016020">
    <property type="term" value="C:membrane"/>
    <property type="evidence" value="ECO:0007669"/>
    <property type="project" value="UniProtKB-SubCell"/>
</dbReference>
<dbReference type="PROSITE" id="PS50222">
    <property type="entry name" value="EF_HAND_2"/>
    <property type="match status" value="1"/>
</dbReference>
<comment type="subcellular location">
    <subcellularLocation>
        <location evidence="1 7">Membrane</location>
        <topology evidence="1 7">Multi-pass membrane protein</topology>
    </subcellularLocation>
</comment>
<dbReference type="Pfam" id="PF01169">
    <property type="entry name" value="GDT1"/>
    <property type="match status" value="2"/>
</dbReference>
<keyword evidence="4" id="KW-0106">Calcium</keyword>
<dbReference type="InterPro" id="IPR002048">
    <property type="entry name" value="EF_hand_dom"/>
</dbReference>
<comment type="similarity">
    <text evidence="2 7">Belongs to the GDT1 family.</text>
</comment>
<dbReference type="PANTHER" id="PTHR12608:SF1">
    <property type="entry name" value="TRANSMEMBRANE PROTEIN 165"/>
    <property type="match status" value="1"/>
</dbReference>
<dbReference type="Proteomes" id="UP001224775">
    <property type="component" value="Unassembled WGS sequence"/>
</dbReference>
<feature type="transmembrane region" description="Helical" evidence="7">
    <location>
        <begin position="200"/>
        <end position="218"/>
    </location>
</feature>
<dbReference type="GO" id="GO:0005794">
    <property type="term" value="C:Golgi apparatus"/>
    <property type="evidence" value="ECO:0007669"/>
    <property type="project" value="TreeGrafter"/>
</dbReference>
<dbReference type="AlphaFoldDB" id="A0AAD9D7R8"/>
<dbReference type="InterPro" id="IPR018247">
    <property type="entry name" value="EF_Hand_1_Ca_BS"/>
</dbReference>
<dbReference type="InterPro" id="IPR049555">
    <property type="entry name" value="GDT1-like_CS"/>
</dbReference>
<feature type="region of interest" description="Disordered" evidence="8">
    <location>
        <begin position="248"/>
        <end position="304"/>
    </location>
</feature>
<dbReference type="GO" id="GO:0015085">
    <property type="term" value="F:calcium ion transmembrane transporter activity"/>
    <property type="evidence" value="ECO:0007669"/>
    <property type="project" value="TreeGrafter"/>
</dbReference>
<evidence type="ECO:0000256" key="6">
    <source>
        <dbReference type="ARBA" id="ARBA00023136"/>
    </source>
</evidence>
<evidence type="ECO:0000313" key="10">
    <source>
        <dbReference type="EMBL" id="KAK1735868.1"/>
    </source>
</evidence>
<dbReference type="GO" id="GO:0032468">
    <property type="term" value="P:Golgi calcium ion homeostasis"/>
    <property type="evidence" value="ECO:0007669"/>
    <property type="project" value="TreeGrafter"/>
</dbReference>
<feature type="transmembrane region" description="Helical" evidence="7">
    <location>
        <begin position="168"/>
        <end position="194"/>
    </location>
</feature>
<keyword evidence="11" id="KW-1185">Reference proteome</keyword>
<keyword evidence="5 7" id="KW-1133">Transmembrane helix</keyword>
<dbReference type="PROSITE" id="PS00018">
    <property type="entry name" value="EF_HAND_1"/>
    <property type="match status" value="1"/>
</dbReference>
<evidence type="ECO:0000256" key="1">
    <source>
        <dbReference type="ARBA" id="ARBA00004141"/>
    </source>
</evidence>
<dbReference type="GO" id="GO:0005509">
    <property type="term" value="F:calcium ion binding"/>
    <property type="evidence" value="ECO:0007669"/>
    <property type="project" value="InterPro"/>
</dbReference>
<evidence type="ECO:0000256" key="4">
    <source>
        <dbReference type="ARBA" id="ARBA00022837"/>
    </source>
</evidence>
<comment type="caution">
    <text evidence="7">Lacks conserved residue(s) required for the propagation of feature annotation.</text>
</comment>
<feature type="domain" description="EF-hand" evidence="9">
    <location>
        <begin position="35"/>
        <end position="70"/>
    </location>
</feature>
<evidence type="ECO:0000256" key="5">
    <source>
        <dbReference type="ARBA" id="ARBA00022989"/>
    </source>
</evidence>
<keyword evidence="6 7" id="KW-0472">Membrane</keyword>
<evidence type="ECO:0000259" key="9">
    <source>
        <dbReference type="PROSITE" id="PS50222"/>
    </source>
</evidence>
<name>A0AAD9D7R8_9STRA</name>
<dbReference type="SUPFAM" id="SSF47473">
    <property type="entry name" value="EF-hand"/>
    <property type="match status" value="1"/>
</dbReference>